<dbReference type="PRINTS" id="PR00411">
    <property type="entry name" value="PNDRDTASEI"/>
</dbReference>
<evidence type="ECO:0000259" key="12">
    <source>
        <dbReference type="Pfam" id="PF01593"/>
    </source>
</evidence>
<evidence type="ECO:0000256" key="3">
    <source>
        <dbReference type="ARBA" id="ARBA00023002"/>
    </source>
</evidence>
<dbReference type="NCBIfam" id="TIGR02734">
    <property type="entry name" value="crtI_fam"/>
    <property type="match status" value="1"/>
</dbReference>
<keyword evidence="14" id="KW-1185">Reference proteome</keyword>
<comment type="cofactor">
    <cofactor evidence="1">
        <name>FAD</name>
        <dbReference type="ChEBI" id="CHEBI:57692"/>
    </cofactor>
</comment>
<dbReference type="Gene3D" id="3.50.50.60">
    <property type="entry name" value="FAD/NAD(P)-binding domain"/>
    <property type="match status" value="2"/>
</dbReference>
<evidence type="ECO:0000313" key="13">
    <source>
        <dbReference type="EMBL" id="SCY95319.1"/>
    </source>
</evidence>
<dbReference type="PANTHER" id="PTHR43734">
    <property type="entry name" value="PHYTOENE DESATURASE"/>
    <property type="match status" value="1"/>
</dbReference>
<keyword evidence="2 10" id="KW-0125">Carotenoid biosynthesis</keyword>
<dbReference type="InterPro" id="IPR014105">
    <property type="entry name" value="Carotenoid/retinoid_OxRdtase"/>
</dbReference>
<protein>
    <recommendedName>
        <fullName evidence="6">4,4'-diaponeurosporene oxygenase</fullName>
    </recommendedName>
    <alternativeName>
        <fullName evidence="7">4,4'-diaponeurosporene oxidase</fullName>
    </alternativeName>
    <alternativeName>
        <fullName evidence="8">Carotenoid oxidase</fullName>
    </alternativeName>
</protein>
<dbReference type="Pfam" id="PF01593">
    <property type="entry name" value="Amino_oxidase"/>
    <property type="match status" value="1"/>
</dbReference>
<sequence length="544" mass="60598">MQSVQENGNGDGSEDTERDQGIGEGSKGVGMLLGKEMKMDNGHRAEASNGNLKQDVIIIGAGFGGLSCAIRLATAGLRVTILERQAHVGGKLQQIQQDGYHFDRGPSTITMPDAFRSVFDQAGVVMENYVQLYELEPRTRNVFADGTVVDLSRNRGWMKEQIAVYSPEDALRYDAFMDESAALYAEANRHFLGKLLLNPSDKYNLQMLRSLLRVRPTVRLDKLLRRYFSHPHTLAMFGRYATYVGSSPYLSPSIFAMMGHVEAEVGIYGVKGGTYQLIEGMTRLAQEKGVRILTGVEVHQIVTRHGKVIGVDTDRGFMEAEQVVANGDVLSVNRLLLAPEHRKRMSDARIAKYEPSISGFVTLAGVRRKYDQLLHHTVFFPEQYKLEFDDIFRDRRMPSDPTIYICYSGYSEAGMAPEGASNLFILVNAPYLSQAWNWEEQKYRYGEFVLEQLEARGIGGLMQSEVLICYTPQHIERDTLAHQGSIYGISSNSVKQTFMRPGNQSKDVQGLWYVGGTTHPGGGTPIVTLSGQLVGERLATELGR</sequence>
<comment type="pathway">
    <text evidence="4">Carotenoid biosynthesis; staphyloxanthin biosynthesis; staphyloxanthin from farnesyl diphosphate: step 3/5.</text>
</comment>
<dbReference type="GO" id="GO:0016117">
    <property type="term" value="P:carotenoid biosynthetic process"/>
    <property type="evidence" value="ECO:0007669"/>
    <property type="project" value="UniProtKB-KW"/>
</dbReference>
<evidence type="ECO:0000256" key="5">
    <source>
        <dbReference type="ARBA" id="ARBA00038194"/>
    </source>
</evidence>
<organism evidence="13 14">
    <name type="scientific">Paenibacillus polysaccharolyticus</name>
    <dbReference type="NCBI Taxonomy" id="582692"/>
    <lineage>
        <taxon>Bacteria</taxon>
        <taxon>Bacillati</taxon>
        <taxon>Bacillota</taxon>
        <taxon>Bacilli</taxon>
        <taxon>Bacillales</taxon>
        <taxon>Paenibacillaceae</taxon>
        <taxon>Paenibacillus</taxon>
    </lineage>
</organism>
<reference evidence="14" key="1">
    <citation type="submission" date="2016-10" db="EMBL/GenBank/DDBJ databases">
        <authorList>
            <person name="Varghese N."/>
            <person name="Submissions S."/>
        </authorList>
    </citation>
    <scope>NUCLEOTIDE SEQUENCE [LARGE SCALE GENOMIC DNA]</scope>
    <source>
        <strain evidence="14">BL9</strain>
    </source>
</reference>
<evidence type="ECO:0000256" key="7">
    <source>
        <dbReference type="ARBA" id="ARBA00041900"/>
    </source>
</evidence>
<dbReference type="AlphaFoldDB" id="A0A1G5K605"/>
<gene>
    <name evidence="13" type="ORF">SAMN05720606_11344</name>
</gene>
<evidence type="ECO:0000256" key="9">
    <source>
        <dbReference type="ARBA" id="ARBA00048532"/>
    </source>
</evidence>
<feature type="region of interest" description="Disordered" evidence="11">
    <location>
        <begin position="1"/>
        <end position="27"/>
    </location>
</feature>
<comment type="catalytic activity">
    <reaction evidence="9">
        <text>all-trans-4,4'-diaponeurosporene + 2 AH2 + 2 O2 = 4,4'-diaponeurosporenal + 2 A + 3 H2O</text>
        <dbReference type="Rhea" id="RHEA:56104"/>
        <dbReference type="ChEBI" id="CHEBI:13193"/>
        <dbReference type="ChEBI" id="CHEBI:15377"/>
        <dbReference type="ChEBI" id="CHEBI:15379"/>
        <dbReference type="ChEBI" id="CHEBI:17499"/>
        <dbReference type="ChEBI" id="CHEBI:62743"/>
        <dbReference type="ChEBI" id="CHEBI:79065"/>
    </reaction>
</comment>
<evidence type="ECO:0000313" key="14">
    <source>
        <dbReference type="Proteomes" id="UP000198538"/>
    </source>
</evidence>
<evidence type="ECO:0000256" key="8">
    <source>
        <dbReference type="ARBA" id="ARBA00042619"/>
    </source>
</evidence>
<dbReference type="Proteomes" id="UP000198538">
    <property type="component" value="Unassembled WGS sequence"/>
</dbReference>
<evidence type="ECO:0000256" key="1">
    <source>
        <dbReference type="ARBA" id="ARBA00001974"/>
    </source>
</evidence>
<feature type="domain" description="Amine oxidase" evidence="12">
    <location>
        <begin position="64"/>
        <end position="532"/>
    </location>
</feature>
<keyword evidence="3 10" id="KW-0560">Oxidoreductase</keyword>
<proteinExistence type="inferred from homology"/>
<evidence type="ECO:0000256" key="10">
    <source>
        <dbReference type="RuleBase" id="RU362075"/>
    </source>
</evidence>
<dbReference type="InterPro" id="IPR002937">
    <property type="entry name" value="Amino_oxidase"/>
</dbReference>
<accession>A0A1G5K605</accession>
<dbReference type="SUPFAM" id="SSF51905">
    <property type="entry name" value="FAD/NAD(P)-binding domain"/>
    <property type="match status" value="1"/>
</dbReference>
<dbReference type="EMBL" id="FMVM01000013">
    <property type="protein sequence ID" value="SCY95319.1"/>
    <property type="molecule type" value="Genomic_DNA"/>
</dbReference>
<dbReference type="STRING" id="582692.SAMN05720606_11344"/>
<dbReference type="PANTHER" id="PTHR43734:SF7">
    <property type="entry name" value="4,4'-DIAPONEUROSPORENE OXYGENASE"/>
    <property type="match status" value="1"/>
</dbReference>
<name>A0A1G5K605_9BACL</name>
<dbReference type="InterPro" id="IPR036188">
    <property type="entry name" value="FAD/NAD-bd_sf"/>
</dbReference>
<evidence type="ECO:0000256" key="4">
    <source>
        <dbReference type="ARBA" id="ARBA00037901"/>
    </source>
</evidence>
<comment type="similarity">
    <text evidence="5">Belongs to the carotenoid/retinoid oxidoreductase family. CrtP subfamily.</text>
</comment>
<evidence type="ECO:0000256" key="2">
    <source>
        <dbReference type="ARBA" id="ARBA00022746"/>
    </source>
</evidence>
<evidence type="ECO:0000256" key="6">
    <source>
        <dbReference type="ARBA" id="ARBA00039159"/>
    </source>
</evidence>
<dbReference type="GO" id="GO:0016491">
    <property type="term" value="F:oxidoreductase activity"/>
    <property type="evidence" value="ECO:0007669"/>
    <property type="project" value="UniProtKB-KW"/>
</dbReference>
<evidence type="ECO:0000256" key="11">
    <source>
        <dbReference type="SAM" id="MobiDB-lite"/>
    </source>
</evidence>